<dbReference type="InterPro" id="IPR000182">
    <property type="entry name" value="GNAT_dom"/>
</dbReference>
<evidence type="ECO:0000313" key="2">
    <source>
        <dbReference type="EMBL" id="MBL4934768.1"/>
    </source>
</evidence>
<feature type="domain" description="N-acetyltransferase" evidence="1">
    <location>
        <begin position="11"/>
        <end position="181"/>
    </location>
</feature>
<dbReference type="RefSeq" id="WP_202747416.1">
    <property type="nucleotide sequence ID" value="NZ_JAESWC010000002.1"/>
</dbReference>
<dbReference type="Pfam" id="PF13302">
    <property type="entry name" value="Acetyltransf_3"/>
    <property type="match status" value="1"/>
</dbReference>
<accession>A0ABS1T5Z8</accession>
<dbReference type="Gene3D" id="3.40.630.30">
    <property type="match status" value="1"/>
</dbReference>
<evidence type="ECO:0000313" key="3">
    <source>
        <dbReference type="Proteomes" id="UP000632377"/>
    </source>
</evidence>
<dbReference type="InterPro" id="IPR051531">
    <property type="entry name" value="N-acetyltransferase"/>
</dbReference>
<sequence>MRFTGLETERLILRKFCETDFSIVYDWLGNSENMKYRKMTLSEEEAHKYLEWAISNANEEECRNFEFATVLKETGTLIGAASLFGLDDEPELGWTIHRNYWRQGFGTEIAKELLKFGFQTLGLRRIIAGCNSNNTASYRIMEKIGMRREAHFIKAQRVNSIFADEWCDRFQYAILYEEWLNSST</sequence>
<keyword evidence="3" id="KW-1185">Reference proteome</keyword>
<dbReference type="PANTHER" id="PTHR43792">
    <property type="entry name" value="GNAT FAMILY, PUTATIVE (AFU_ORTHOLOGUE AFUA_3G00765)-RELATED-RELATED"/>
    <property type="match status" value="1"/>
</dbReference>
<dbReference type="CDD" id="cd04301">
    <property type="entry name" value="NAT_SF"/>
    <property type="match status" value="1"/>
</dbReference>
<dbReference type="EMBL" id="JAESWC010000002">
    <property type="protein sequence ID" value="MBL4934768.1"/>
    <property type="molecule type" value="Genomic_DNA"/>
</dbReference>
<dbReference type="Proteomes" id="UP000632377">
    <property type="component" value="Unassembled WGS sequence"/>
</dbReference>
<reference evidence="2 3" key="1">
    <citation type="submission" date="2021-01" db="EMBL/GenBank/DDBJ databases">
        <title>Genome public.</title>
        <authorList>
            <person name="Liu C."/>
            <person name="Sun Q."/>
        </authorList>
    </citation>
    <scope>NUCLEOTIDE SEQUENCE [LARGE SCALE GENOMIC DNA]</scope>
    <source>
        <strain evidence="2 3">YIM B02515</strain>
    </source>
</reference>
<comment type="caution">
    <text evidence="2">The sequence shown here is derived from an EMBL/GenBank/DDBJ whole genome shotgun (WGS) entry which is preliminary data.</text>
</comment>
<proteinExistence type="predicted"/>
<name>A0ABS1T5Z8_9CLOT</name>
<dbReference type="PROSITE" id="PS51186">
    <property type="entry name" value="GNAT"/>
    <property type="match status" value="1"/>
</dbReference>
<dbReference type="PANTHER" id="PTHR43792:SF1">
    <property type="entry name" value="N-ACETYLTRANSFERASE DOMAIN-CONTAINING PROTEIN"/>
    <property type="match status" value="1"/>
</dbReference>
<dbReference type="InterPro" id="IPR016181">
    <property type="entry name" value="Acyl_CoA_acyltransferase"/>
</dbReference>
<organism evidence="2 3">
    <name type="scientific">Clostridium rhizosphaerae</name>
    <dbReference type="NCBI Taxonomy" id="2803861"/>
    <lineage>
        <taxon>Bacteria</taxon>
        <taxon>Bacillati</taxon>
        <taxon>Bacillota</taxon>
        <taxon>Clostridia</taxon>
        <taxon>Eubacteriales</taxon>
        <taxon>Clostridiaceae</taxon>
        <taxon>Clostridium</taxon>
    </lineage>
</organism>
<gene>
    <name evidence="2" type="ORF">JK636_03230</name>
</gene>
<evidence type="ECO:0000259" key="1">
    <source>
        <dbReference type="PROSITE" id="PS51186"/>
    </source>
</evidence>
<dbReference type="SUPFAM" id="SSF55729">
    <property type="entry name" value="Acyl-CoA N-acyltransferases (Nat)"/>
    <property type="match status" value="1"/>
</dbReference>
<protein>
    <submittedName>
        <fullName evidence="2">GNAT family N-acetyltransferase</fullName>
    </submittedName>
</protein>